<dbReference type="EMBL" id="LJJC01000004">
    <property type="protein sequence ID" value="KQL52409.1"/>
    <property type="molecule type" value="Genomic_DNA"/>
</dbReference>
<reference evidence="1 2" key="1">
    <citation type="submission" date="2015-09" db="EMBL/GenBank/DDBJ databases">
        <title>Genome sequencing project for genomic taxonomy and phylogenomics of Bacillus-like bacteria.</title>
        <authorList>
            <person name="Liu B."/>
            <person name="Wang J."/>
            <person name="Zhu Y."/>
            <person name="Liu G."/>
            <person name="Chen Q."/>
            <person name="Chen Z."/>
            <person name="Lan J."/>
            <person name="Che J."/>
            <person name="Ge C."/>
            <person name="Shi H."/>
            <person name="Pan Z."/>
            <person name="Liu X."/>
        </authorList>
    </citation>
    <scope>NUCLEOTIDE SEQUENCE [LARGE SCALE GENOMIC DNA]</scope>
    <source>
        <strain evidence="1 2">LMG 18435</strain>
    </source>
</reference>
<name>A0A0Q3TFK9_9BACI</name>
<keyword evidence="2" id="KW-1185">Reference proteome</keyword>
<proteinExistence type="predicted"/>
<dbReference type="PATRIC" id="fig|157838.3.peg.410"/>
<protein>
    <submittedName>
        <fullName evidence="1">Uncharacterized protein</fullName>
    </submittedName>
</protein>
<dbReference type="RefSeq" id="WP_055738090.1">
    <property type="nucleotide sequence ID" value="NZ_JAAIWL010000007.1"/>
</dbReference>
<gene>
    <name evidence="1" type="ORF">AN964_01850</name>
</gene>
<evidence type="ECO:0000313" key="1">
    <source>
        <dbReference type="EMBL" id="KQL52409.1"/>
    </source>
</evidence>
<dbReference type="Proteomes" id="UP000051888">
    <property type="component" value="Unassembled WGS sequence"/>
</dbReference>
<organism evidence="1 2">
    <name type="scientific">Heyndrickxia shackletonii</name>
    <dbReference type="NCBI Taxonomy" id="157838"/>
    <lineage>
        <taxon>Bacteria</taxon>
        <taxon>Bacillati</taxon>
        <taxon>Bacillota</taxon>
        <taxon>Bacilli</taxon>
        <taxon>Bacillales</taxon>
        <taxon>Bacillaceae</taxon>
        <taxon>Heyndrickxia</taxon>
    </lineage>
</organism>
<comment type="caution">
    <text evidence="1">The sequence shown here is derived from an EMBL/GenBank/DDBJ whole genome shotgun (WGS) entry which is preliminary data.</text>
</comment>
<dbReference type="AlphaFoldDB" id="A0A0Q3TFK9"/>
<accession>A0A0Q3TFK9</accession>
<evidence type="ECO:0000313" key="2">
    <source>
        <dbReference type="Proteomes" id="UP000051888"/>
    </source>
</evidence>
<sequence length="78" mass="9200">MKHNYSDLLSTLGYEALDIIYGLKNNLLSEKEKRSLVRLLNLSNGDRILEAQIKEILDQNFNQEQKKERLLSLLNYLY</sequence>